<evidence type="ECO:0000313" key="9">
    <source>
        <dbReference type="EMBL" id="UTX43290.1"/>
    </source>
</evidence>
<dbReference type="GO" id="GO:0004326">
    <property type="term" value="F:tetrahydrofolylpolyglutamate synthase activity"/>
    <property type="evidence" value="ECO:0007669"/>
    <property type="project" value="InterPro"/>
</dbReference>
<gene>
    <name evidence="7" type="ORF">GPU96_04g06180</name>
    <name evidence="8" type="ORF">GPU96_05g08320</name>
    <name evidence="9" type="ORF">GPU96_06g10360</name>
</gene>
<dbReference type="InterPro" id="IPR001645">
    <property type="entry name" value="Folylpolyglutamate_synth"/>
</dbReference>
<dbReference type="PANTHER" id="PTHR11136:SF0">
    <property type="entry name" value="DIHYDROFOLATE SYNTHETASE-RELATED"/>
    <property type="match status" value="1"/>
</dbReference>
<evidence type="ECO:0000256" key="5">
    <source>
        <dbReference type="ARBA" id="ARBA00022840"/>
    </source>
</evidence>
<evidence type="ECO:0000256" key="3">
    <source>
        <dbReference type="ARBA" id="ARBA00022723"/>
    </source>
</evidence>
<dbReference type="GO" id="GO:0046872">
    <property type="term" value="F:metal ion binding"/>
    <property type="evidence" value="ECO:0007669"/>
    <property type="project" value="UniProtKB-KW"/>
</dbReference>
<keyword evidence="3" id="KW-0479">Metal-binding</keyword>
<dbReference type="GO" id="GO:0005739">
    <property type="term" value="C:mitochondrion"/>
    <property type="evidence" value="ECO:0007669"/>
    <property type="project" value="TreeGrafter"/>
</dbReference>
<dbReference type="Proteomes" id="UP001059546">
    <property type="component" value="Chromosome VI"/>
</dbReference>
<reference evidence="9" key="1">
    <citation type="submission" date="2022-08" db="EMBL/GenBank/DDBJ databases">
        <title>Encephalitozoon hellem ATCC 50604 Complete Genome.</title>
        <authorList>
            <person name="Mascarenhas dos Santos A.C."/>
            <person name="Julian A.T."/>
            <person name="Pombert J.-F."/>
        </authorList>
    </citation>
    <scope>NUCLEOTIDE SEQUENCE</scope>
    <source>
        <strain evidence="9">ATCC 50604</strain>
    </source>
</reference>
<dbReference type="AlphaFoldDB" id="A0A9Q9C478"/>
<comment type="similarity">
    <text evidence="1">Belongs to the folylpolyglutamate synthase family.</text>
</comment>
<evidence type="ECO:0000256" key="2">
    <source>
        <dbReference type="ARBA" id="ARBA00022598"/>
    </source>
</evidence>
<sequence>MDLGLERVSRCLADLGNPHNAFPVVYVTGTNGKGSLCTFLSKFFEQYNTRRSECIAAETQASRAPRICWGVLTSPPLLGPWDTIQIDGRAISRAEYEERKSILESTVSSFPALTAFEKNVVVAVTLFRAHKIRVGIIEAGIGHFLDATNIFPGENLITAVLTSIAIDHTEVLGKTVEHIVGHKIRLARSGRPVFVSPQPSDSLTRTIAKMYRDSGIEPIYCVEKICRVLSDTDGLIYRVQGFHGEQTYHIRIEHLSLLGDHQGRANLPTAICVFLYVIVVHLNEKGQAQAIRSIADACRGIRLPGRLERLHNVSDIFRGIRKTLPLLGDTERPGNVSIILDGAHNVSGVCELTRYVEKIKSPGLRICWIVGITDRKDTHGILSQIGRCLCKRKGMGERIYFVGFKGPVSMEWVRCTPPSELASAFTGLMDKEAGKQDSKTSSSTSRKGISVVEGMSLEEALVDCIGKKRKKTAIIVTGSLYLVSDIYRLKEAARDPAHCYRANRKA</sequence>
<evidence type="ECO:0000256" key="1">
    <source>
        <dbReference type="ARBA" id="ARBA00008276"/>
    </source>
</evidence>
<evidence type="ECO:0000313" key="7">
    <source>
        <dbReference type="EMBL" id="UTX42890.1"/>
    </source>
</evidence>
<dbReference type="Proteomes" id="UP001059546">
    <property type="component" value="Chromosome IV"/>
</dbReference>
<dbReference type="GO" id="GO:0008841">
    <property type="term" value="F:dihydrofolate synthase activity"/>
    <property type="evidence" value="ECO:0007669"/>
    <property type="project" value="TreeGrafter"/>
</dbReference>
<dbReference type="Gene3D" id="3.40.1190.10">
    <property type="entry name" value="Mur-like, catalytic domain"/>
    <property type="match status" value="1"/>
</dbReference>
<protein>
    <submittedName>
        <fullName evidence="9">Dihydrofolate synthase</fullName>
    </submittedName>
    <submittedName>
        <fullName evidence="7">Folylpolyglutamate synthase protein Folc</fullName>
    </submittedName>
</protein>
<dbReference type="Gene3D" id="3.90.190.20">
    <property type="entry name" value="Mur ligase, C-terminal domain"/>
    <property type="match status" value="1"/>
</dbReference>
<accession>A0A9Q9C478</accession>
<dbReference type="InterPro" id="IPR036615">
    <property type="entry name" value="Mur_ligase_C_dom_sf"/>
</dbReference>
<keyword evidence="5" id="KW-0067">ATP-binding</keyword>
<evidence type="ECO:0000313" key="8">
    <source>
        <dbReference type="EMBL" id="UTX43093.1"/>
    </source>
</evidence>
<dbReference type="Proteomes" id="UP001059546">
    <property type="component" value="Chromosome V"/>
</dbReference>
<keyword evidence="2" id="KW-0436">Ligase</keyword>
<dbReference type="InterPro" id="IPR036565">
    <property type="entry name" value="Mur-like_cat_sf"/>
</dbReference>
<organism evidence="9 10">
    <name type="scientific">Encephalitozoon hellem</name>
    <name type="common">Microsporidian parasite</name>
    <dbReference type="NCBI Taxonomy" id="27973"/>
    <lineage>
        <taxon>Eukaryota</taxon>
        <taxon>Fungi</taxon>
        <taxon>Fungi incertae sedis</taxon>
        <taxon>Microsporidia</taxon>
        <taxon>Unikaryonidae</taxon>
        <taxon>Encephalitozoon</taxon>
    </lineage>
</organism>
<evidence type="ECO:0000256" key="6">
    <source>
        <dbReference type="ARBA" id="ARBA00022842"/>
    </source>
</evidence>
<dbReference type="GO" id="GO:0005829">
    <property type="term" value="C:cytosol"/>
    <property type="evidence" value="ECO:0007669"/>
    <property type="project" value="TreeGrafter"/>
</dbReference>
<dbReference type="SUPFAM" id="SSF53244">
    <property type="entry name" value="MurD-like peptide ligases, peptide-binding domain"/>
    <property type="match status" value="1"/>
</dbReference>
<dbReference type="SUPFAM" id="SSF53623">
    <property type="entry name" value="MurD-like peptide ligases, catalytic domain"/>
    <property type="match status" value="1"/>
</dbReference>
<dbReference type="GO" id="GO:0005524">
    <property type="term" value="F:ATP binding"/>
    <property type="evidence" value="ECO:0007669"/>
    <property type="project" value="UniProtKB-KW"/>
</dbReference>
<keyword evidence="4" id="KW-0547">Nucleotide-binding</keyword>
<dbReference type="PANTHER" id="PTHR11136">
    <property type="entry name" value="FOLYLPOLYGLUTAMATE SYNTHASE-RELATED"/>
    <property type="match status" value="1"/>
</dbReference>
<evidence type="ECO:0000256" key="4">
    <source>
        <dbReference type="ARBA" id="ARBA00022741"/>
    </source>
</evidence>
<proteinExistence type="inferred from homology"/>
<keyword evidence="6" id="KW-0460">Magnesium</keyword>
<dbReference type="EMBL" id="CP075150">
    <property type="protein sequence ID" value="UTX42890.1"/>
    <property type="molecule type" value="Genomic_DNA"/>
</dbReference>
<name>A0A9Q9C478_ENCHE</name>
<evidence type="ECO:0000313" key="10">
    <source>
        <dbReference type="Proteomes" id="UP001059546"/>
    </source>
</evidence>
<dbReference type="EMBL" id="CP075152">
    <property type="protein sequence ID" value="UTX43290.1"/>
    <property type="molecule type" value="Genomic_DNA"/>
</dbReference>
<dbReference type="EMBL" id="CP075151">
    <property type="protein sequence ID" value="UTX43093.1"/>
    <property type="molecule type" value="Genomic_DNA"/>
</dbReference>